<keyword evidence="2" id="KW-0540">Nuclease</keyword>
<evidence type="ECO:0000313" key="2">
    <source>
        <dbReference type="EMBL" id="QGT83803.1"/>
    </source>
</evidence>
<accession>A0AAE6UQZ2</accession>
<gene>
    <name evidence="2" type="ORF">GMO17_22920</name>
</gene>
<sequence length="108" mass="12067">MTQYPKDTDPFPIKPNLSQAKFSPGQLVSTPGAMEIMIAHKCSPLEFLARHLTGDWGIVAPEGSKLNNEALKYGHRLHSIYQIAPQKTIWLITEANRSATTFLLPSEY</sequence>
<organism evidence="2 3">
    <name type="scientific">Pseudomonas coronafaciens pv. coronafaciens</name>
    <dbReference type="NCBI Taxonomy" id="235275"/>
    <lineage>
        <taxon>Bacteria</taxon>
        <taxon>Pseudomonadati</taxon>
        <taxon>Pseudomonadota</taxon>
        <taxon>Gammaproteobacteria</taxon>
        <taxon>Pseudomonadales</taxon>
        <taxon>Pseudomonadaceae</taxon>
        <taxon>Pseudomonas</taxon>
        <taxon>Pseudomonas coronafaciens</taxon>
    </lineage>
</organism>
<proteinExistence type="predicted"/>
<dbReference type="AlphaFoldDB" id="A0AAE6UQZ2"/>
<evidence type="ECO:0000313" key="3">
    <source>
        <dbReference type="Proteomes" id="UP000423413"/>
    </source>
</evidence>
<feature type="region of interest" description="Disordered" evidence="1">
    <location>
        <begin position="1"/>
        <end position="24"/>
    </location>
</feature>
<keyword evidence="2" id="KW-0255">Endonuclease</keyword>
<evidence type="ECO:0000256" key="1">
    <source>
        <dbReference type="SAM" id="MobiDB-lite"/>
    </source>
</evidence>
<dbReference type="Proteomes" id="UP000423413">
    <property type="component" value="Chromosome"/>
</dbReference>
<protein>
    <submittedName>
        <fullName evidence="2">Type I restriction endonuclease subunit M</fullName>
    </submittedName>
</protein>
<dbReference type="EMBL" id="CP046441">
    <property type="protein sequence ID" value="QGT83803.1"/>
    <property type="molecule type" value="Genomic_DNA"/>
</dbReference>
<name>A0AAE6UQZ2_9PSED</name>
<keyword evidence="2" id="KW-0378">Hydrolase</keyword>
<dbReference type="GO" id="GO:0004519">
    <property type="term" value="F:endonuclease activity"/>
    <property type="evidence" value="ECO:0007669"/>
    <property type="project" value="UniProtKB-KW"/>
</dbReference>
<reference evidence="2 3" key="1">
    <citation type="submission" date="2019-11" db="EMBL/GenBank/DDBJ databases">
        <title>Complete genome sequence of Pseudomonas syringae pv. coronafaciens isolate B19001 originated in imported oat cereal.</title>
        <authorList>
            <person name="Kim S.M."/>
            <person name="Lee B.C."/>
            <person name="Seo S.J."/>
            <person name="Lee J.E."/>
            <person name="Choi N.J."/>
            <person name="Park J.H."/>
        </authorList>
    </citation>
    <scope>NUCLEOTIDE SEQUENCE [LARGE SCALE GENOMIC DNA]</scope>
    <source>
        <strain evidence="2 3">B19001</strain>
    </source>
</reference>